<evidence type="ECO:0000259" key="19">
    <source>
        <dbReference type="PROSITE" id="PS50975"/>
    </source>
</evidence>
<dbReference type="EC" id="6.3.4.13" evidence="4 17"/>
<evidence type="ECO:0000256" key="15">
    <source>
        <dbReference type="ARBA" id="ARBA00042864"/>
    </source>
</evidence>
<dbReference type="SMART" id="SM01209">
    <property type="entry name" value="GARS_A"/>
    <property type="match status" value="1"/>
</dbReference>
<dbReference type="InterPro" id="IPR016185">
    <property type="entry name" value="PreATP-grasp_dom_sf"/>
</dbReference>
<dbReference type="SUPFAM" id="SSF56059">
    <property type="entry name" value="Glutathione synthetase ATP-binding domain-like"/>
    <property type="match status" value="1"/>
</dbReference>
<reference evidence="20 21" key="1">
    <citation type="submission" date="2015-09" db="EMBL/GenBank/DDBJ databases">
        <title>Genome announcement of multiple Pseudomonas syringae strains.</title>
        <authorList>
            <person name="Thakur S."/>
            <person name="Wang P.W."/>
            <person name="Gong Y."/>
            <person name="Weir B.S."/>
            <person name="Guttman D.S."/>
        </authorList>
    </citation>
    <scope>NUCLEOTIDE SEQUENCE [LARGE SCALE GENOMIC DNA]</scope>
    <source>
        <strain evidence="20 21">ICMP19117</strain>
    </source>
</reference>
<evidence type="ECO:0000256" key="6">
    <source>
        <dbReference type="ARBA" id="ARBA00022598"/>
    </source>
</evidence>
<dbReference type="PATRIC" id="fig|200452.3.peg.972"/>
<dbReference type="PROSITE" id="PS50975">
    <property type="entry name" value="ATP_GRASP"/>
    <property type="match status" value="1"/>
</dbReference>
<keyword evidence="11" id="KW-0460">Magnesium</keyword>
<name>A0A0P9M263_9PSED</name>
<evidence type="ECO:0000256" key="13">
    <source>
        <dbReference type="ARBA" id="ARBA00038345"/>
    </source>
</evidence>
<evidence type="ECO:0000256" key="18">
    <source>
        <dbReference type="PROSITE-ProRule" id="PRU00409"/>
    </source>
</evidence>
<dbReference type="InterPro" id="IPR020561">
    <property type="entry name" value="PRibGlycinamid_synth_ATP-grasp"/>
</dbReference>
<dbReference type="Gene3D" id="3.30.1490.20">
    <property type="entry name" value="ATP-grasp fold, A domain"/>
    <property type="match status" value="1"/>
</dbReference>
<dbReference type="EMBL" id="LJQB01000045">
    <property type="protein sequence ID" value="KPW85388.1"/>
    <property type="molecule type" value="Genomic_DNA"/>
</dbReference>
<dbReference type="GO" id="GO:0046872">
    <property type="term" value="F:metal ion binding"/>
    <property type="evidence" value="ECO:0007669"/>
    <property type="project" value="UniProtKB-KW"/>
</dbReference>
<dbReference type="InterPro" id="IPR020562">
    <property type="entry name" value="PRibGlycinamide_synth_N"/>
</dbReference>
<comment type="caution">
    <text evidence="20">The sequence shown here is derived from an EMBL/GenBank/DDBJ whole genome shotgun (WGS) entry which is preliminary data.</text>
</comment>
<dbReference type="FunFam" id="3.30.470.20:FF:000031">
    <property type="entry name" value="Phosphoribosylamine--glycine ligase"/>
    <property type="match status" value="1"/>
</dbReference>
<dbReference type="InterPro" id="IPR020560">
    <property type="entry name" value="PRibGlycinamide_synth_C-dom"/>
</dbReference>
<evidence type="ECO:0000256" key="16">
    <source>
        <dbReference type="ARBA" id="ARBA00079592"/>
    </source>
</evidence>
<evidence type="ECO:0000256" key="1">
    <source>
        <dbReference type="ARBA" id="ARBA00001936"/>
    </source>
</evidence>
<evidence type="ECO:0000256" key="10">
    <source>
        <dbReference type="ARBA" id="ARBA00022840"/>
    </source>
</evidence>
<comment type="pathway">
    <text evidence="3 17">Purine metabolism; IMP biosynthesis via de novo pathway; N(1)-(5-phospho-D-ribosyl)glycinamide from 5-phospho-alpha-D-ribose 1-diphosphate: step 2/2.</text>
</comment>
<comment type="cofactor">
    <cofactor evidence="2">
        <name>Mg(2+)</name>
        <dbReference type="ChEBI" id="CHEBI:18420"/>
    </cofactor>
</comment>
<keyword evidence="8 18" id="KW-0547">Nucleotide-binding</keyword>
<keyword evidence="6 17" id="KW-0436">Ligase</keyword>
<dbReference type="FunFam" id="3.90.600.10:FF:000001">
    <property type="entry name" value="Trifunctional purine biosynthetic protein adenosine-3"/>
    <property type="match status" value="1"/>
</dbReference>
<proteinExistence type="inferred from homology"/>
<keyword evidence="9 17" id="KW-0658">Purine biosynthesis</keyword>
<dbReference type="GO" id="GO:0009113">
    <property type="term" value="P:purine nucleobase biosynthetic process"/>
    <property type="evidence" value="ECO:0007669"/>
    <property type="project" value="InterPro"/>
</dbReference>
<evidence type="ECO:0000256" key="17">
    <source>
        <dbReference type="HAMAP-Rule" id="MF_00138"/>
    </source>
</evidence>
<dbReference type="Gene3D" id="3.90.600.10">
    <property type="entry name" value="Phosphoribosylglycinamide synthetase, C-terminal domain"/>
    <property type="match status" value="1"/>
</dbReference>
<accession>A0A0P9M263</accession>
<evidence type="ECO:0000256" key="7">
    <source>
        <dbReference type="ARBA" id="ARBA00022723"/>
    </source>
</evidence>
<dbReference type="SUPFAM" id="SSF51246">
    <property type="entry name" value="Rudiment single hybrid motif"/>
    <property type="match status" value="1"/>
</dbReference>
<dbReference type="PANTHER" id="PTHR43472:SF1">
    <property type="entry name" value="PHOSPHORIBOSYLAMINE--GLYCINE LIGASE, CHLOROPLASTIC"/>
    <property type="match status" value="1"/>
</dbReference>
<evidence type="ECO:0000256" key="12">
    <source>
        <dbReference type="ARBA" id="ARBA00023211"/>
    </source>
</evidence>
<dbReference type="GO" id="GO:0006189">
    <property type="term" value="P:'de novo' IMP biosynthetic process"/>
    <property type="evidence" value="ECO:0007669"/>
    <property type="project" value="UniProtKB-UniRule"/>
</dbReference>
<dbReference type="HAMAP" id="MF_00138">
    <property type="entry name" value="GARS"/>
    <property type="match status" value="1"/>
</dbReference>
<dbReference type="Gene3D" id="3.40.50.20">
    <property type="match status" value="1"/>
</dbReference>
<evidence type="ECO:0000256" key="8">
    <source>
        <dbReference type="ARBA" id="ARBA00022741"/>
    </source>
</evidence>
<dbReference type="SUPFAM" id="SSF52440">
    <property type="entry name" value="PreATP-grasp domain"/>
    <property type="match status" value="1"/>
</dbReference>
<gene>
    <name evidence="17" type="primary">purD</name>
    <name evidence="20" type="ORF">ALO92_04481</name>
</gene>
<keyword evidence="7" id="KW-0479">Metal-binding</keyword>
<dbReference type="InterPro" id="IPR000115">
    <property type="entry name" value="PRibGlycinamide_synth"/>
</dbReference>
<dbReference type="FunFam" id="3.30.1490.20:FF:000006">
    <property type="entry name" value="phosphoribosylamine--glycine ligase, chloroplastic-like"/>
    <property type="match status" value="1"/>
</dbReference>
<evidence type="ECO:0000256" key="9">
    <source>
        <dbReference type="ARBA" id="ARBA00022755"/>
    </source>
</evidence>
<dbReference type="InterPro" id="IPR020559">
    <property type="entry name" value="PRibGlycinamide_synth_CS"/>
</dbReference>
<evidence type="ECO:0000256" key="5">
    <source>
        <dbReference type="ARBA" id="ARBA00020605"/>
    </source>
</evidence>
<evidence type="ECO:0000313" key="20">
    <source>
        <dbReference type="EMBL" id="KPW85388.1"/>
    </source>
</evidence>
<dbReference type="Pfam" id="PF01071">
    <property type="entry name" value="GARS_A"/>
    <property type="match status" value="1"/>
</dbReference>
<evidence type="ECO:0000256" key="11">
    <source>
        <dbReference type="ARBA" id="ARBA00022842"/>
    </source>
</evidence>
<dbReference type="InterPro" id="IPR013815">
    <property type="entry name" value="ATP_grasp_subdomain_1"/>
</dbReference>
<dbReference type="FunFam" id="3.40.50.20:FF:000006">
    <property type="entry name" value="Phosphoribosylamine--glycine ligase, chloroplastic"/>
    <property type="match status" value="1"/>
</dbReference>
<sequence length="492" mass="52138">MPRQTKPASRWCLPACVTSGTNQKVGRTVAGVCCASATSYCGSGRLRHTAYSRISVIEVFEMNVLIIGSGGREHALAWKVAQDPRVQKVFVAPGNAGTAIEAKCENVAIDVLALEQLADFAEKNVALTIVGPEVPLVAGVVDLFRSRGLDCFGPTAGAAQLEGSKAFTKDFLARHKIPTADYQNFTEIEPALAYLREKGAPIVIKADGLAAGKGVIVAMTLAEAEDAVRDMLAGNAFGDAGSRVVIEEFLDGEEASFIVMVDGKNVLPMATSQDHKRVGDGDSGPNTGGMGAYSPAPVVTAEVHQRVMDLVIWPTVRGMADEGNVYTGFLYAGLMIDKAGNPKVIEFNCRFGDPETQPVMLRLQSSLVLLVEAALAQALDKIEAQWDPRPSLGIVMAAGGYPGDYAKGAVIEGLDAAAQLEGKIFHAGTALQDERVVTSGGRVLCATALGDTVGKAQENAYALAAKVDWQGCFYRKDIGYRAIARERGEDQE</sequence>
<keyword evidence="12" id="KW-0464">Manganese</keyword>
<dbReference type="Proteomes" id="UP000050411">
    <property type="component" value="Unassembled WGS sequence"/>
</dbReference>
<dbReference type="AlphaFoldDB" id="A0A0P9M263"/>
<dbReference type="UniPathway" id="UPA00074">
    <property type="reaction ID" value="UER00125"/>
</dbReference>
<dbReference type="NCBIfam" id="TIGR00877">
    <property type="entry name" value="purD"/>
    <property type="match status" value="1"/>
</dbReference>
<dbReference type="InterPro" id="IPR011054">
    <property type="entry name" value="Rudment_hybrid_motif"/>
</dbReference>
<dbReference type="PANTHER" id="PTHR43472">
    <property type="entry name" value="PHOSPHORIBOSYLAMINE--GLYCINE LIGASE"/>
    <property type="match status" value="1"/>
</dbReference>
<feature type="domain" description="ATP-grasp" evidence="19">
    <location>
        <begin position="169"/>
        <end position="376"/>
    </location>
</feature>
<comment type="catalytic activity">
    <reaction evidence="17">
        <text>5-phospho-beta-D-ribosylamine + glycine + ATP = N(1)-(5-phospho-beta-D-ribosyl)glycinamide + ADP + phosphate + H(+)</text>
        <dbReference type="Rhea" id="RHEA:17453"/>
        <dbReference type="ChEBI" id="CHEBI:15378"/>
        <dbReference type="ChEBI" id="CHEBI:30616"/>
        <dbReference type="ChEBI" id="CHEBI:43474"/>
        <dbReference type="ChEBI" id="CHEBI:57305"/>
        <dbReference type="ChEBI" id="CHEBI:58681"/>
        <dbReference type="ChEBI" id="CHEBI:143788"/>
        <dbReference type="ChEBI" id="CHEBI:456216"/>
        <dbReference type="EC" id="6.3.4.13"/>
    </reaction>
</comment>
<dbReference type="InterPro" id="IPR037123">
    <property type="entry name" value="PRibGlycinamide_synth_C_sf"/>
</dbReference>
<dbReference type="Pfam" id="PF02843">
    <property type="entry name" value="GARS_C"/>
    <property type="match status" value="1"/>
</dbReference>
<keyword evidence="10 18" id="KW-0067">ATP-binding</keyword>
<evidence type="ECO:0000256" key="4">
    <source>
        <dbReference type="ARBA" id="ARBA00013255"/>
    </source>
</evidence>
<evidence type="ECO:0000256" key="14">
    <source>
        <dbReference type="ARBA" id="ARBA00042242"/>
    </source>
</evidence>
<dbReference type="Pfam" id="PF02844">
    <property type="entry name" value="GARS_N"/>
    <property type="match status" value="1"/>
</dbReference>
<evidence type="ECO:0000256" key="3">
    <source>
        <dbReference type="ARBA" id="ARBA00005174"/>
    </source>
</evidence>
<dbReference type="Gene3D" id="3.30.470.20">
    <property type="entry name" value="ATP-grasp fold, B domain"/>
    <property type="match status" value="1"/>
</dbReference>
<comment type="similarity">
    <text evidence="13 17">Belongs to the GARS family.</text>
</comment>
<dbReference type="GO" id="GO:0005524">
    <property type="term" value="F:ATP binding"/>
    <property type="evidence" value="ECO:0007669"/>
    <property type="project" value="UniProtKB-UniRule"/>
</dbReference>
<dbReference type="GO" id="GO:0004637">
    <property type="term" value="F:phosphoribosylamine-glycine ligase activity"/>
    <property type="evidence" value="ECO:0007669"/>
    <property type="project" value="UniProtKB-UniRule"/>
</dbReference>
<organism evidence="20 21">
    <name type="scientific">Pseudomonas congelans</name>
    <dbReference type="NCBI Taxonomy" id="200452"/>
    <lineage>
        <taxon>Bacteria</taxon>
        <taxon>Pseudomonadati</taxon>
        <taxon>Pseudomonadota</taxon>
        <taxon>Gammaproteobacteria</taxon>
        <taxon>Pseudomonadales</taxon>
        <taxon>Pseudomonadaceae</taxon>
        <taxon>Pseudomonas</taxon>
    </lineage>
</organism>
<protein>
    <recommendedName>
        <fullName evidence="5 17">Phosphoribosylamine--glycine ligase</fullName>
        <ecNumber evidence="4 17">6.3.4.13</ecNumber>
    </recommendedName>
    <alternativeName>
        <fullName evidence="16 17">GARS</fullName>
    </alternativeName>
    <alternativeName>
        <fullName evidence="14 17">Glycinamide ribonucleotide synthetase</fullName>
    </alternativeName>
    <alternativeName>
        <fullName evidence="15 17">Phosphoribosylglycinamide synthetase</fullName>
    </alternativeName>
</protein>
<comment type="cofactor">
    <cofactor evidence="1">
        <name>Mn(2+)</name>
        <dbReference type="ChEBI" id="CHEBI:29035"/>
    </cofactor>
</comment>
<evidence type="ECO:0000313" key="21">
    <source>
        <dbReference type="Proteomes" id="UP000050411"/>
    </source>
</evidence>
<evidence type="ECO:0000256" key="2">
    <source>
        <dbReference type="ARBA" id="ARBA00001946"/>
    </source>
</evidence>
<dbReference type="PROSITE" id="PS00184">
    <property type="entry name" value="GARS"/>
    <property type="match status" value="1"/>
</dbReference>
<dbReference type="SMART" id="SM01210">
    <property type="entry name" value="GARS_C"/>
    <property type="match status" value="1"/>
</dbReference>
<dbReference type="InterPro" id="IPR011761">
    <property type="entry name" value="ATP-grasp"/>
</dbReference>